<dbReference type="SMART" id="SM00320">
    <property type="entry name" value="WD40"/>
    <property type="match status" value="2"/>
</dbReference>
<evidence type="ECO:0000313" key="4">
    <source>
        <dbReference type="EMBL" id="CAD8155272.1"/>
    </source>
</evidence>
<keyword evidence="3" id="KW-0677">Repeat</keyword>
<gene>
    <name evidence="4" type="ORF">POCTA_138.1.T0300217</name>
</gene>
<evidence type="ECO:0000256" key="2">
    <source>
        <dbReference type="ARBA" id="ARBA00022574"/>
    </source>
</evidence>
<reference evidence="4" key="1">
    <citation type="submission" date="2021-01" db="EMBL/GenBank/DDBJ databases">
        <authorList>
            <consortium name="Genoscope - CEA"/>
            <person name="William W."/>
        </authorList>
    </citation>
    <scope>NUCLEOTIDE SEQUENCE</scope>
</reference>
<evidence type="ECO:0000256" key="1">
    <source>
        <dbReference type="ARBA" id="ARBA00022490"/>
    </source>
</evidence>
<evidence type="ECO:0000256" key="3">
    <source>
        <dbReference type="ARBA" id="ARBA00022737"/>
    </source>
</evidence>
<proteinExistence type="predicted"/>
<keyword evidence="1" id="KW-0963">Cytoplasm</keyword>
<sequence length="155" mass="17488">MCLQTKLHQNINENIVIPFEEHLAPVSGISINSSPQASPIISNLLLSSSFDWTCKLWNTRTQSEAKCLASFECLEDYVYDVQWNGQHPSLFSTVDGEGYVDLWDLSYDLEAPITRYQSGNNSINNLSGLKTGLKKPLKILLEKYKFLIIIKSSKS</sequence>
<dbReference type="GO" id="GO:0045503">
    <property type="term" value="F:dynein light chain binding"/>
    <property type="evidence" value="ECO:0007669"/>
    <property type="project" value="TreeGrafter"/>
</dbReference>
<keyword evidence="2" id="KW-0853">WD repeat</keyword>
<dbReference type="PANTHER" id="PTHR12442:SF22">
    <property type="entry name" value="CYTOPLASMIC DYNEIN 1 INTERMEDIATE CHAIN-RELATED"/>
    <property type="match status" value="1"/>
</dbReference>
<organism evidence="4 5">
    <name type="scientific">Paramecium octaurelia</name>
    <dbReference type="NCBI Taxonomy" id="43137"/>
    <lineage>
        <taxon>Eukaryota</taxon>
        <taxon>Sar</taxon>
        <taxon>Alveolata</taxon>
        <taxon>Ciliophora</taxon>
        <taxon>Intramacronucleata</taxon>
        <taxon>Oligohymenophorea</taxon>
        <taxon>Peniculida</taxon>
        <taxon>Parameciidae</taxon>
        <taxon>Paramecium</taxon>
    </lineage>
</organism>
<dbReference type="PANTHER" id="PTHR12442">
    <property type="entry name" value="DYNEIN INTERMEDIATE CHAIN"/>
    <property type="match status" value="1"/>
</dbReference>
<dbReference type="EMBL" id="CAJJDP010000030">
    <property type="protein sequence ID" value="CAD8155272.1"/>
    <property type="molecule type" value="Genomic_DNA"/>
</dbReference>
<protein>
    <recommendedName>
        <fullName evidence="6">Peroxin-7</fullName>
    </recommendedName>
</protein>
<dbReference type="InterPro" id="IPR001680">
    <property type="entry name" value="WD40_rpt"/>
</dbReference>
<accession>A0A8S1TUM7</accession>
<evidence type="ECO:0000313" key="5">
    <source>
        <dbReference type="Proteomes" id="UP000683925"/>
    </source>
</evidence>
<dbReference type="OrthoDB" id="4189at2759"/>
<name>A0A8S1TUM7_PAROT</name>
<dbReference type="InterPro" id="IPR050687">
    <property type="entry name" value="Dynein_IC"/>
</dbReference>
<dbReference type="GO" id="GO:0005868">
    <property type="term" value="C:cytoplasmic dynein complex"/>
    <property type="evidence" value="ECO:0007669"/>
    <property type="project" value="TreeGrafter"/>
</dbReference>
<dbReference type="Proteomes" id="UP000683925">
    <property type="component" value="Unassembled WGS sequence"/>
</dbReference>
<dbReference type="GO" id="GO:0010970">
    <property type="term" value="P:transport along microtubule"/>
    <property type="evidence" value="ECO:0007669"/>
    <property type="project" value="TreeGrafter"/>
</dbReference>
<keyword evidence="5" id="KW-1185">Reference proteome</keyword>
<evidence type="ECO:0008006" key="6">
    <source>
        <dbReference type="Google" id="ProtNLM"/>
    </source>
</evidence>
<dbReference type="GO" id="GO:0045504">
    <property type="term" value="F:dynein heavy chain binding"/>
    <property type="evidence" value="ECO:0007669"/>
    <property type="project" value="TreeGrafter"/>
</dbReference>
<comment type="caution">
    <text evidence="4">The sequence shown here is derived from an EMBL/GenBank/DDBJ whole genome shotgun (WGS) entry which is preliminary data.</text>
</comment>
<dbReference type="AlphaFoldDB" id="A0A8S1TUM7"/>